<dbReference type="Gene3D" id="3.10.450.50">
    <property type="match status" value="1"/>
</dbReference>
<gene>
    <name evidence="1" type="ORF">FKW77_000807</name>
</gene>
<accession>A0A517L8I4</accession>
<dbReference type="SUPFAM" id="SSF54427">
    <property type="entry name" value="NTF2-like"/>
    <property type="match status" value="1"/>
</dbReference>
<reference evidence="1 2" key="1">
    <citation type="submission" date="2019-07" db="EMBL/GenBank/DDBJ databases">
        <title>Finished genome of Venturia effusa.</title>
        <authorList>
            <person name="Young C.A."/>
            <person name="Cox M.P."/>
            <person name="Ganley A.R.D."/>
            <person name="David W.J."/>
        </authorList>
    </citation>
    <scope>NUCLEOTIDE SEQUENCE [LARGE SCALE GENOMIC DNA]</scope>
    <source>
        <strain evidence="2">albino</strain>
    </source>
</reference>
<evidence type="ECO:0008006" key="3">
    <source>
        <dbReference type="Google" id="ProtNLM"/>
    </source>
</evidence>
<protein>
    <recommendedName>
        <fullName evidence="3">SnoaL-like domain-containing protein</fullName>
    </recommendedName>
</protein>
<evidence type="ECO:0000313" key="2">
    <source>
        <dbReference type="Proteomes" id="UP000316270"/>
    </source>
</evidence>
<sequence length="147" mass="16709">MAAITPRTSRYPSRDEIASIFHHLETGEFNKTWAHFSPDVDCVVTHSHPCSGHFTTFPSYYAATIERMGHIWKEMINLMIRNVVGGGEQEWACIEIQGTAECKNGLPFENEEVMMVRFDEKGVIVQMRVYVDSALVTRAVEENEGKI</sequence>
<proteinExistence type="predicted"/>
<dbReference type="InterPro" id="IPR032710">
    <property type="entry name" value="NTF2-like_dom_sf"/>
</dbReference>
<dbReference type="Proteomes" id="UP000316270">
    <property type="component" value="Chromosome 7"/>
</dbReference>
<dbReference type="EMBL" id="CP042191">
    <property type="protein sequence ID" value="QDS71942.1"/>
    <property type="molecule type" value="Genomic_DNA"/>
</dbReference>
<dbReference type="AlphaFoldDB" id="A0A517L8I4"/>
<organism evidence="1 2">
    <name type="scientific">Venturia effusa</name>
    <dbReference type="NCBI Taxonomy" id="50376"/>
    <lineage>
        <taxon>Eukaryota</taxon>
        <taxon>Fungi</taxon>
        <taxon>Dikarya</taxon>
        <taxon>Ascomycota</taxon>
        <taxon>Pezizomycotina</taxon>
        <taxon>Dothideomycetes</taxon>
        <taxon>Pleosporomycetidae</taxon>
        <taxon>Venturiales</taxon>
        <taxon>Venturiaceae</taxon>
        <taxon>Venturia</taxon>
    </lineage>
</organism>
<keyword evidence="2" id="KW-1185">Reference proteome</keyword>
<name>A0A517L8I4_9PEZI</name>
<evidence type="ECO:0000313" key="1">
    <source>
        <dbReference type="EMBL" id="QDS71942.1"/>
    </source>
</evidence>
<dbReference type="STRING" id="50376.A0A517L8I4"/>
<dbReference type="OrthoDB" id="10264449at2759"/>